<dbReference type="AlphaFoldDB" id="A0A7X6BQ13"/>
<keyword evidence="6 7" id="KW-0472">Membrane</keyword>
<keyword evidence="3" id="KW-1003">Cell membrane</keyword>
<dbReference type="PANTHER" id="PTHR33452:SF4">
    <property type="entry name" value="BLL4328 PROTEIN"/>
    <property type="match status" value="1"/>
</dbReference>
<proteinExistence type="inferred from homology"/>
<keyword evidence="5 7" id="KW-1133">Transmembrane helix</keyword>
<dbReference type="InterPro" id="IPR051907">
    <property type="entry name" value="DoxX-like_oxidoreductase"/>
</dbReference>
<accession>A0A7X6BQ13</accession>
<name>A0A7X6BQ13_9CAUL</name>
<evidence type="ECO:0000313" key="9">
    <source>
        <dbReference type="Proteomes" id="UP000587415"/>
    </source>
</evidence>
<evidence type="ECO:0000256" key="6">
    <source>
        <dbReference type="ARBA" id="ARBA00023136"/>
    </source>
</evidence>
<evidence type="ECO:0000256" key="7">
    <source>
        <dbReference type="SAM" id="Phobius"/>
    </source>
</evidence>
<organism evidence="8 9">
    <name type="scientific">Brevundimonas alba</name>
    <dbReference type="NCBI Taxonomy" id="74314"/>
    <lineage>
        <taxon>Bacteria</taxon>
        <taxon>Pseudomonadati</taxon>
        <taxon>Pseudomonadota</taxon>
        <taxon>Alphaproteobacteria</taxon>
        <taxon>Caulobacterales</taxon>
        <taxon>Caulobacteraceae</taxon>
        <taxon>Brevundimonas</taxon>
    </lineage>
</organism>
<comment type="similarity">
    <text evidence="2">Belongs to the DoxX family.</text>
</comment>
<feature type="transmembrane region" description="Helical" evidence="7">
    <location>
        <begin position="45"/>
        <end position="65"/>
    </location>
</feature>
<comment type="subcellular location">
    <subcellularLocation>
        <location evidence="1">Cell membrane</location>
        <topology evidence="1">Multi-pass membrane protein</topology>
    </subcellularLocation>
</comment>
<evidence type="ECO:0000256" key="5">
    <source>
        <dbReference type="ARBA" id="ARBA00022989"/>
    </source>
</evidence>
<evidence type="ECO:0000313" key="8">
    <source>
        <dbReference type="EMBL" id="NJC42365.1"/>
    </source>
</evidence>
<protein>
    <submittedName>
        <fullName evidence="8">Putative oxidoreductase</fullName>
    </submittedName>
</protein>
<dbReference type="PANTHER" id="PTHR33452">
    <property type="entry name" value="OXIDOREDUCTASE CATD-RELATED"/>
    <property type="match status" value="1"/>
</dbReference>
<keyword evidence="9" id="KW-1185">Reference proteome</keyword>
<dbReference type="EMBL" id="JAATJM010000002">
    <property type="protein sequence ID" value="NJC42365.1"/>
    <property type="molecule type" value="Genomic_DNA"/>
</dbReference>
<evidence type="ECO:0000256" key="4">
    <source>
        <dbReference type="ARBA" id="ARBA00022692"/>
    </source>
</evidence>
<gene>
    <name evidence="8" type="ORF">GGQ87_002660</name>
</gene>
<comment type="caution">
    <text evidence="8">The sequence shown here is derived from an EMBL/GenBank/DDBJ whole genome shotgun (WGS) entry which is preliminary data.</text>
</comment>
<sequence length="131" mass="13929">MFDRFSAYQPQLLSLLRIVTGLLFVCHGTAKVLGFPAMDGLPPPGLSLAGLSGPIELVLGTLFLLGLFTRPVAFLAAGFCAVGYWAVHGVQGPIPFLNGGETIVLYCFVFLYFVAAGPGPWSVDAAIRKRV</sequence>
<dbReference type="GO" id="GO:0005886">
    <property type="term" value="C:plasma membrane"/>
    <property type="evidence" value="ECO:0007669"/>
    <property type="project" value="UniProtKB-SubCell"/>
</dbReference>
<feature type="transmembrane region" description="Helical" evidence="7">
    <location>
        <begin position="12"/>
        <end position="33"/>
    </location>
</feature>
<evidence type="ECO:0000256" key="1">
    <source>
        <dbReference type="ARBA" id="ARBA00004651"/>
    </source>
</evidence>
<evidence type="ECO:0000256" key="3">
    <source>
        <dbReference type="ARBA" id="ARBA00022475"/>
    </source>
</evidence>
<feature type="transmembrane region" description="Helical" evidence="7">
    <location>
        <begin position="72"/>
        <end position="91"/>
    </location>
</feature>
<dbReference type="Pfam" id="PF07681">
    <property type="entry name" value="DoxX"/>
    <property type="match status" value="1"/>
</dbReference>
<keyword evidence="4 7" id="KW-0812">Transmembrane</keyword>
<feature type="transmembrane region" description="Helical" evidence="7">
    <location>
        <begin position="103"/>
        <end position="123"/>
    </location>
</feature>
<dbReference type="InterPro" id="IPR032808">
    <property type="entry name" value="DoxX"/>
</dbReference>
<evidence type="ECO:0000256" key="2">
    <source>
        <dbReference type="ARBA" id="ARBA00006679"/>
    </source>
</evidence>
<dbReference type="Proteomes" id="UP000587415">
    <property type="component" value="Unassembled WGS sequence"/>
</dbReference>
<reference evidence="8 9" key="1">
    <citation type="submission" date="2020-03" db="EMBL/GenBank/DDBJ databases">
        <title>Genomic Encyclopedia of Type Strains, Phase IV (KMG-IV): sequencing the most valuable type-strain genomes for metagenomic binning, comparative biology and taxonomic classification.</title>
        <authorList>
            <person name="Goeker M."/>
        </authorList>
    </citation>
    <scope>NUCLEOTIDE SEQUENCE [LARGE SCALE GENOMIC DNA]</scope>
    <source>
        <strain evidence="8 9">DSM 4736</strain>
    </source>
</reference>
<dbReference type="RefSeq" id="WP_168048519.1">
    <property type="nucleotide sequence ID" value="NZ_JAATJM010000002.1"/>
</dbReference>